<feature type="region of interest" description="Disordered" evidence="1">
    <location>
        <begin position="1"/>
        <end position="28"/>
    </location>
</feature>
<feature type="compositionally biased region" description="Pro residues" evidence="1">
    <location>
        <begin position="64"/>
        <end position="83"/>
    </location>
</feature>
<sequence>MAPLHPDEEAWQSFPLAKPDSQVATKSSPKTLPLYVLLRMEQCSLHGDDRDARPAPPQYHLLPPGVPPPSPEPPSHPSIPTPAQPVTFSFTFRLYHRQH</sequence>
<organism evidence="2 3">
    <name type="scientific">Astrephomene gubernaculifera</name>
    <dbReference type="NCBI Taxonomy" id="47775"/>
    <lineage>
        <taxon>Eukaryota</taxon>
        <taxon>Viridiplantae</taxon>
        <taxon>Chlorophyta</taxon>
        <taxon>core chlorophytes</taxon>
        <taxon>Chlorophyceae</taxon>
        <taxon>CS clade</taxon>
        <taxon>Chlamydomonadales</taxon>
        <taxon>Astrephomenaceae</taxon>
        <taxon>Astrephomene</taxon>
    </lineage>
</organism>
<evidence type="ECO:0000256" key="1">
    <source>
        <dbReference type="SAM" id="MobiDB-lite"/>
    </source>
</evidence>
<comment type="caution">
    <text evidence="2">The sequence shown here is derived from an EMBL/GenBank/DDBJ whole genome shotgun (WGS) entry which is preliminary data.</text>
</comment>
<dbReference type="AlphaFoldDB" id="A0AAD3DQS4"/>
<name>A0AAD3DQS4_9CHLO</name>
<dbReference type="EMBL" id="BMAR01000013">
    <property type="protein sequence ID" value="GFR46331.1"/>
    <property type="molecule type" value="Genomic_DNA"/>
</dbReference>
<feature type="region of interest" description="Disordered" evidence="1">
    <location>
        <begin position="46"/>
        <end position="83"/>
    </location>
</feature>
<dbReference type="Proteomes" id="UP001054857">
    <property type="component" value="Unassembled WGS sequence"/>
</dbReference>
<evidence type="ECO:0000313" key="2">
    <source>
        <dbReference type="EMBL" id="GFR46331.1"/>
    </source>
</evidence>
<accession>A0AAD3DQS4</accession>
<reference evidence="2 3" key="1">
    <citation type="journal article" date="2021" name="Sci. Rep.">
        <title>Genome sequencing of the multicellular alga Astrephomene provides insights into convergent evolution of germ-soma differentiation.</title>
        <authorList>
            <person name="Yamashita S."/>
            <person name="Yamamoto K."/>
            <person name="Matsuzaki R."/>
            <person name="Suzuki S."/>
            <person name="Yamaguchi H."/>
            <person name="Hirooka S."/>
            <person name="Minakuchi Y."/>
            <person name="Miyagishima S."/>
            <person name="Kawachi M."/>
            <person name="Toyoda A."/>
            <person name="Nozaki H."/>
        </authorList>
    </citation>
    <scope>NUCLEOTIDE SEQUENCE [LARGE SCALE GENOMIC DNA]</scope>
    <source>
        <strain evidence="2 3">NIES-4017</strain>
    </source>
</reference>
<proteinExistence type="predicted"/>
<gene>
    <name evidence="2" type="ORF">Agub_g7899</name>
</gene>
<evidence type="ECO:0000313" key="3">
    <source>
        <dbReference type="Proteomes" id="UP001054857"/>
    </source>
</evidence>
<protein>
    <submittedName>
        <fullName evidence="2">Uncharacterized protein</fullName>
    </submittedName>
</protein>
<keyword evidence="3" id="KW-1185">Reference proteome</keyword>